<feature type="domain" description="PhnB-like" evidence="1">
    <location>
        <begin position="3"/>
        <end position="133"/>
    </location>
</feature>
<dbReference type="Proteomes" id="UP000279089">
    <property type="component" value="Unassembled WGS sequence"/>
</dbReference>
<dbReference type="InterPro" id="IPR028973">
    <property type="entry name" value="PhnB-like"/>
</dbReference>
<dbReference type="PANTHER" id="PTHR33990:SF1">
    <property type="entry name" value="PROTEIN YJDN"/>
    <property type="match status" value="1"/>
</dbReference>
<dbReference type="PANTHER" id="PTHR33990">
    <property type="entry name" value="PROTEIN YJDN-RELATED"/>
    <property type="match status" value="1"/>
</dbReference>
<protein>
    <submittedName>
        <fullName evidence="2">VOC family protein</fullName>
    </submittedName>
</protein>
<dbReference type="RefSeq" id="WP_120514681.1">
    <property type="nucleotide sequence ID" value="NZ_QXZY01000002.1"/>
</dbReference>
<dbReference type="OrthoDB" id="9795306at2"/>
<dbReference type="Pfam" id="PF06983">
    <property type="entry name" value="3-dmu-9_3-mt"/>
    <property type="match status" value="1"/>
</dbReference>
<comment type="caution">
    <text evidence="2">The sequence shown here is derived from an EMBL/GenBank/DDBJ whole genome shotgun (WGS) entry which is preliminary data.</text>
</comment>
<dbReference type="Gene3D" id="3.10.180.10">
    <property type="entry name" value="2,3-Dihydroxybiphenyl 1,2-Dioxygenase, domain 1"/>
    <property type="match status" value="1"/>
</dbReference>
<dbReference type="EMBL" id="RMBX01000003">
    <property type="protein sequence ID" value="RPD41742.1"/>
    <property type="molecule type" value="Genomic_DNA"/>
</dbReference>
<name>A0A3N4MCU1_9BACT</name>
<proteinExistence type="predicted"/>
<gene>
    <name evidence="2" type="ORF">EG028_06125</name>
</gene>
<dbReference type="CDD" id="cd06588">
    <property type="entry name" value="PhnB_like"/>
    <property type="match status" value="1"/>
</dbReference>
<reference evidence="3" key="1">
    <citation type="submission" date="2018-11" db="EMBL/GenBank/DDBJ databases">
        <title>Chitinophaga lutea sp.nov., isolate from arsenic contaminated soil.</title>
        <authorList>
            <person name="Zong Y."/>
        </authorList>
    </citation>
    <scope>NUCLEOTIDE SEQUENCE [LARGE SCALE GENOMIC DNA]</scope>
    <source>
        <strain evidence="3">YLT18</strain>
    </source>
</reference>
<evidence type="ECO:0000313" key="2">
    <source>
        <dbReference type="EMBL" id="RPD41742.1"/>
    </source>
</evidence>
<evidence type="ECO:0000259" key="1">
    <source>
        <dbReference type="Pfam" id="PF06983"/>
    </source>
</evidence>
<keyword evidence="3" id="KW-1185">Reference proteome</keyword>
<dbReference type="AlphaFoldDB" id="A0A3N4MCU1"/>
<sequence length="143" mass="15741">MAQVSPYLNFQRTCEEAFLFYKSVFGGEFMNGIMRFSNMPDHCKPGDENLVMHVALTIPGGTTIMGSDFPDSFGEFKKGNDFSLAIAAESEAEAKKLFSALGEGGVVEMPLDKAPWGALYGQLKDKFGISWAVNYQYETVPQS</sequence>
<dbReference type="SUPFAM" id="SSF54593">
    <property type="entry name" value="Glyoxalase/Bleomycin resistance protein/Dihydroxybiphenyl dioxygenase"/>
    <property type="match status" value="1"/>
</dbReference>
<organism evidence="2 3">
    <name type="scientific">Chitinophaga barathri</name>
    <dbReference type="NCBI Taxonomy" id="1647451"/>
    <lineage>
        <taxon>Bacteria</taxon>
        <taxon>Pseudomonadati</taxon>
        <taxon>Bacteroidota</taxon>
        <taxon>Chitinophagia</taxon>
        <taxon>Chitinophagales</taxon>
        <taxon>Chitinophagaceae</taxon>
        <taxon>Chitinophaga</taxon>
    </lineage>
</organism>
<dbReference type="InterPro" id="IPR029068">
    <property type="entry name" value="Glyas_Bleomycin-R_OHBP_Dase"/>
</dbReference>
<accession>A0A3N4MCU1</accession>
<evidence type="ECO:0000313" key="3">
    <source>
        <dbReference type="Proteomes" id="UP000279089"/>
    </source>
</evidence>